<dbReference type="InterPro" id="IPR013022">
    <property type="entry name" value="Xyl_isomerase-like_TIM-brl"/>
</dbReference>
<evidence type="ECO:0000259" key="1">
    <source>
        <dbReference type="Pfam" id="PF01261"/>
    </source>
</evidence>
<feature type="domain" description="Xylose isomerase-like TIM barrel" evidence="1">
    <location>
        <begin position="83"/>
        <end position="250"/>
    </location>
</feature>
<sequence length="274" mass="29451">MTPTFSLSALTALELPPPALMEVAAATGCSYVGLRLIPVVPGGAAYPLMDDPELLRRTLTQSRDSGVGVADLEIVMLRPETDVTAFRPFLDVGAALGARHVLVAGYDDDRERLVDNYAAFCREAAAFGLTGDLEFMPWTAVPDLATAIDIVGRAAQPNAGILIDALHFDRSDSRLPDIADVPREWLHYWQLCDAPAARPSSTAELLHTARAERMIPGEGGLDLKALARAMPDDLVVSLEIPMLDLARTVPARDRVSRAVDAARKLLAKAPARGH</sequence>
<dbReference type="InterPro" id="IPR036237">
    <property type="entry name" value="Xyl_isomerase-like_sf"/>
</dbReference>
<accession>A0ABT1X9R0</accession>
<evidence type="ECO:0000313" key="3">
    <source>
        <dbReference type="Proteomes" id="UP001524642"/>
    </source>
</evidence>
<dbReference type="SUPFAM" id="SSF51658">
    <property type="entry name" value="Xylose isomerase-like"/>
    <property type="match status" value="1"/>
</dbReference>
<protein>
    <submittedName>
        <fullName evidence="2">Sugar phosphate isomerase/epimerase</fullName>
    </submittedName>
</protein>
<comment type="caution">
    <text evidence="2">The sequence shown here is derived from an EMBL/GenBank/DDBJ whole genome shotgun (WGS) entry which is preliminary data.</text>
</comment>
<dbReference type="Proteomes" id="UP001524642">
    <property type="component" value="Unassembled WGS sequence"/>
</dbReference>
<dbReference type="Gene3D" id="3.20.20.150">
    <property type="entry name" value="Divalent-metal-dependent TIM barrel enzymes"/>
    <property type="match status" value="1"/>
</dbReference>
<dbReference type="RefSeq" id="WP_257717531.1">
    <property type="nucleotide sequence ID" value="NZ_JANJOU010000016.1"/>
</dbReference>
<dbReference type="Pfam" id="PF01261">
    <property type="entry name" value="AP_endonuc_2"/>
    <property type="match status" value="1"/>
</dbReference>
<dbReference type="GO" id="GO:0016853">
    <property type="term" value="F:isomerase activity"/>
    <property type="evidence" value="ECO:0007669"/>
    <property type="project" value="UniProtKB-KW"/>
</dbReference>
<dbReference type="PANTHER" id="PTHR12110">
    <property type="entry name" value="HYDROXYPYRUVATE ISOMERASE"/>
    <property type="match status" value="1"/>
</dbReference>
<reference evidence="2 3" key="1">
    <citation type="submission" date="2022-06" db="EMBL/GenBank/DDBJ databases">
        <title>Roseomonas CN29.</title>
        <authorList>
            <person name="Cheng Y."/>
            <person name="He X."/>
        </authorList>
    </citation>
    <scope>NUCLEOTIDE SEQUENCE [LARGE SCALE GENOMIC DNA]</scope>
    <source>
        <strain evidence="2 3">CN29</strain>
    </source>
</reference>
<keyword evidence="2" id="KW-0413">Isomerase</keyword>
<keyword evidence="3" id="KW-1185">Reference proteome</keyword>
<evidence type="ECO:0000313" key="2">
    <source>
        <dbReference type="EMBL" id="MCR0983867.1"/>
    </source>
</evidence>
<dbReference type="PANTHER" id="PTHR12110:SF48">
    <property type="entry name" value="BLL3656 PROTEIN"/>
    <property type="match status" value="1"/>
</dbReference>
<organism evidence="2 3">
    <name type="scientific">Roseomonas populi</name>
    <dbReference type="NCBI Taxonomy" id="3121582"/>
    <lineage>
        <taxon>Bacteria</taxon>
        <taxon>Pseudomonadati</taxon>
        <taxon>Pseudomonadota</taxon>
        <taxon>Alphaproteobacteria</taxon>
        <taxon>Acetobacterales</taxon>
        <taxon>Roseomonadaceae</taxon>
        <taxon>Roseomonas</taxon>
    </lineage>
</organism>
<dbReference type="InterPro" id="IPR050312">
    <property type="entry name" value="IolE/XylAMocC-like"/>
</dbReference>
<proteinExistence type="predicted"/>
<name>A0ABT1X9R0_9PROT</name>
<dbReference type="EMBL" id="JANJOU010000016">
    <property type="protein sequence ID" value="MCR0983867.1"/>
    <property type="molecule type" value="Genomic_DNA"/>
</dbReference>
<gene>
    <name evidence="2" type="ORF">NRP21_17570</name>
</gene>